<comment type="similarity">
    <text evidence="2 13">Belongs to the amiloride-sensitive sodium channel (TC 1.A.6) family.</text>
</comment>
<dbReference type="EMBL" id="CAJFDH010000002">
    <property type="protein sequence ID" value="CAD5209865.1"/>
    <property type="molecule type" value="Genomic_DNA"/>
</dbReference>
<dbReference type="GO" id="GO:0015280">
    <property type="term" value="F:ligand-gated sodium channel activity"/>
    <property type="evidence" value="ECO:0007669"/>
    <property type="project" value="TreeGrafter"/>
</dbReference>
<evidence type="ECO:0000256" key="8">
    <source>
        <dbReference type="ARBA" id="ARBA00023065"/>
    </source>
</evidence>
<dbReference type="Gene3D" id="1.10.287.770">
    <property type="entry name" value="YojJ-like"/>
    <property type="match status" value="1"/>
</dbReference>
<dbReference type="GO" id="GO:0005886">
    <property type="term" value="C:plasma membrane"/>
    <property type="evidence" value="ECO:0007669"/>
    <property type="project" value="TreeGrafter"/>
</dbReference>
<dbReference type="Proteomes" id="UP000783686">
    <property type="component" value="Unassembled WGS sequence"/>
</dbReference>
<feature type="transmembrane region" description="Helical" evidence="14">
    <location>
        <begin position="426"/>
        <end position="448"/>
    </location>
</feature>
<evidence type="ECO:0000256" key="3">
    <source>
        <dbReference type="ARBA" id="ARBA00022448"/>
    </source>
</evidence>
<reference evidence="15" key="1">
    <citation type="submission" date="2020-09" db="EMBL/GenBank/DDBJ databases">
        <authorList>
            <person name="Kikuchi T."/>
        </authorList>
    </citation>
    <scope>NUCLEOTIDE SEQUENCE</scope>
    <source>
        <strain evidence="15">SH1</strain>
    </source>
</reference>
<keyword evidence="12 13" id="KW-0407">Ion channel</keyword>
<evidence type="ECO:0000313" key="16">
    <source>
        <dbReference type="Proteomes" id="UP000614601"/>
    </source>
</evidence>
<evidence type="ECO:0000256" key="9">
    <source>
        <dbReference type="ARBA" id="ARBA00023136"/>
    </source>
</evidence>
<keyword evidence="5 13" id="KW-0812">Transmembrane</keyword>
<dbReference type="Pfam" id="PF00858">
    <property type="entry name" value="ASC"/>
    <property type="match status" value="1"/>
</dbReference>
<keyword evidence="7" id="KW-0915">Sodium</keyword>
<proteinExistence type="inferred from homology"/>
<evidence type="ECO:0000256" key="13">
    <source>
        <dbReference type="RuleBase" id="RU000679"/>
    </source>
</evidence>
<keyword evidence="8 13" id="KW-0406">Ion transport</keyword>
<protein>
    <submittedName>
        <fullName evidence="15">Uncharacterized protein</fullName>
    </submittedName>
</protein>
<keyword evidence="11 13" id="KW-0739">Sodium transport</keyword>
<organism evidence="15 16">
    <name type="scientific">Bursaphelenchus okinawaensis</name>
    <dbReference type="NCBI Taxonomy" id="465554"/>
    <lineage>
        <taxon>Eukaryota</taxon>
        <taxon>Metazoa</taxon>
        <taxon>Ecdysozoa</taxon>
        <taxon>Nematoda</taxon>
        <taxon>Chromadorea</taxon>
        <taxon>Rhabditida</taxon>
        <taxon>Tylenchina</taxon>
        <taxon>Tylenchomorpha</taxon>
        <taxon>Aphelenchoidea</taxon>
        <taxon>Aphelenchoididae</taxon>
        <taxon>Bursaphelenchus</taxon>
    </lineage>
</organism>
<comment type="subcellular location">
    <subcellularLocation>
        <location evidence="1">Membrane</location>
        <topology evidence="1">Multi-pass membrane protein</topology>
    </subcellularLocation>
</comment>
<evidence type="ECO:0000256" key="10">
    <source>
        <dbReference type="ARBA" id="ARBA00023180"/>
    </source>
</evidence>
<dbReference type="PRINTS" id="PR01078">
    <property type="entry name" value="AMINACHANNEL"/>
</dbReference>
<keyword evidence="4 13" id="KW-0894">Sodium channel</keyword>
<keyword evidence="3 13" id="KW-0813">Transport</keyword>
<sequence length="463" mass="53747">MDVILPLDITTVFKKYIKKRRKCYCNYFVGSELHGLKEAISTSASLHHITWGLLIFLAMCLAIWNTIQMCQDYLANQVETSYSRHFVSRLEFPSVIICPKSPDALNFTSIKREILNVIPNMTDHDVVDLIMYAIADSALVNGQSVTLNQPEEHFGAFDEKINIWKGRRNQTEFYTDLFEKNGYTCNQLFKQCRYGSRTINCCDIFESYYVMLRGRCFRMKQFYQYDPGFYGQLYIGMNELPSLTTVSQKQVQLVAFMATPGSEISTFPRYYLNNQSETQISIKLRMFDLDPEFSKCHNDVEARGRAACYVRQWLYDKFVDPHNCTPFYMAYRAHGAPVCETGLIARMYENVLNLTTEENICMVACSRSEREYKTTYRMNSAPKALGFVETDAYRLIVHYDDLEYENFKEVRIVTLPGFVSQIGGQLGLFLGVTVMSITQILLNLYLFITEKVKWLAKKIWKPK</sequence>
<keyword evidence="6 14" id="KW-1133">Transmembrane helix</keyword>
<keyword evidence="16" id="KW-1185">Reference proteome</keyword>
<evidence type="ECO:0000256" key="12">
    <source>
        <dbReference type="ARBA" id="ARBA00023303"/>
    </source>
</evidence>
<dbReference type="PANTHER" id="PTHR11690:SF1">
    <property type="entry name" value="DEGENERIN LIKE"/>
    <property type="match status" value="1"/>
</dbReference>
<dbReference type="Proteomes" id="UP000614601">
    <property type="component" value="Unassembled WGS sequence"/>
</dbReference>
<keyword evidence="9 14" id="KW-0472">Membrane</keyword>
<dbReference type="EMBL" id="CAJFCW020000002">
    <property type="protein sequence ID" value="CAG9090243.1"/>
    <property type="molecule type" value="Genomic_DNA"/>
</dbReference>
<gene>
    <name evidence="15" type="ORF">BOKJ2_LOCUS2901</name>
</gene>
<evidence type="ECO:0000256" key="4">
    <source>
        <dbReference type="ARBA" id="ARBA00022461"/>
    </source>
</evidence>
<evidence type="ECO:0000256" key="1">
    <source>
        <dbReference type="ARBA" id="ARBA00004141"/>
    </source>
</evidence>
<evidence type="ECO:0000256" key="5">
    <source>
        <dbReference type="ARBA" id="ARBA00022692"/>
    </source>
</evidence>
<evidence type="ECO:0000256" key="7">
    <source>
        <dbReference type="ARBA" id="ARBA00023053"/>
    </source>
</evidence>
<keyword evidence="10" id="KW-0325">Glycoprotein</keyword>
<evidence type="ECO:0000256" key="14">
    <source>
        <dbReference type="SAM" id="Phobius"/>
    </source>
</evidence>
<accession>A0A811K230</accession>
<name>A0A811K230_9BILA</name>
<evidence type="ECO:0000256" key="2">
    <source>
        <dbReference type="ARBA" id="ARBA00007193"/>
    </source>
</evidence>
<evidence type="ECO:0000256" key="11">
    <source>
        <dbReference type="ARBA" id="ARBA00023201"/>
    </source>
</evidence>
<dbReference type="OrthoDB" id="5874059at2759"/>
<evidence type="ECO:0000256" key="6">
    <source>
        <dbReference type="ARBA" id="ARBA00022989"/>
    </source>
</evidence>
<dbReference type="InterPro" id="IPR001873">
    <property type="entry name" value="ENaC"/>
</dbReference>
<evidence type="ECO:0000313" key="15">
    <source>
        <dbReference type="EMBL" id="CAD5209865.1"/>
    </source>
</evidence>
<dbReference type="AlphaFoldDB" id="A0A811K230"/>
<dbReference type="PANTHER" id="PTHR11690">
    <property type="entry name" value="AMILORIDE-SENSITIVE SODIUM CHANNEL-RELATED"/>
    <property type="match status" value="1"/>
</dbReference>
<comment type="caution">
    <text evidence="15">The sequence shown here is derived from an EMBL/GenBank/DDBJ whole genome shotgun (WGS) entry which is preliminary data.</text>
</comment>